<dbReference type="InterPro" id="IPR043727">
    <property type="entry name" value="Lmo0937-like"/>
</dbReference>
<evidence type="ECO:0000256" key="1">
    <source>
        <dbReference type="SAM" id="Phobius"/>
    </source>
</evidence>
<dbReference type="RefSeq" id="WP_339588486.1">
    <property type="nucleotide sequence ID" value="NZ_JBBHJZ010000004.1"/>
</dbReference>
<gene>
    <name evidence="2" type="ORF">WG901_17965</name>
</gene>
<organism evidence="2 3">
    <name type="scientific">Novosphingobium anseongense</name>
    <dbReference type="NCBI Taxonomy" id="3133436"/>
    <lineage>
        <taxon>Bacteria</taxon>
        <taxon>Pseudomonadati</taxon>
        <taxon>Pseudomonadota</taxon>
        <taxon>Alphaproteobacteria</taxon>
        <taxon>Sphingomonadales</taxon>
        <taxon>Sphingomonadaceae</taxon>
        <taxon>Novosphingobium</taxon>
    </lineage>
</organism>
<comment type="caution">
    <text evidence="2">The sequence shown here is derived from an EMBL/GenBank/DDBJ whole genome shotgun (WGS) entry which is preliminary data.</text>
</comment>
<proteinExistence type="predicted"/>
<keyword evidence="3" id="KW-1185">Reference proteome</keyword>
<dbReference type="Proteomes" id="UP001361239">
    <property type="component" value="Unassembled WGS sequence"/>
</dbReference>
<dbReference type="EMBL" id="JBBHJZ010000004">
    <property type="protein sequence ID" value="MEJ5978543.1"/>
    <property type="molecule type" value="Genomic_DNA"/>
</dbReference>
<keyword evidence="1" id="KW-1133">Transmembrane helix</keyword>
<feature type="transmembrane region" description="Helical" evidence="1">
    <location>
        <begin position="57"/>
        <end position="78"/>
    </location>
</feature>
<name>A0ABU8S013_9SPHN</name>
<feature type="transmembrane region" description="Helical" evidence="1">
    <location>
        <begin position="84"/>
        <end position="102"/>
    </location>
</feature>
<accession>A0ABU8S013</accession>
<reference evidence="2 3" key="1">
    <citation type="submission" date="2024-03" db="EMBL/GenBank/DDBJ databases">
        <authorList>
            <person name="Jo J.-H."/>
        </authorList>
    </citation>
    <scope>NUCLEOTIDE SEQUENCE [LARGE SCALE GENOMIC DNA]</scope>
    <source>
        <strain evidence="2 3">PS1R-30</strain>
    </source>
</reference>
<evidence type="ECO:0000313" key="3">
    <source>
        <dbReference type="Proteomes" id="UP001361239"/>
    </source>
</evidence>
<keyword evidence="1" id="KW-0812">Transmembrane</keyword>
<sequence>MQGITIQHHATRSDAANAARCSHYVPIDGESQGVPGTAGASARFFYKSRFPGARRGVSPMWGAIALVLVILWLLGALALKITGAMIHLLIVLAVVAIVLHFARRTRPR</sequence>
<dbReference type="Pfam" id="PF18919">
    <property type="entry name" value="DUF5670"/>
    <property type="match status" value="1"/>
</dbReference>
<protein>
    <submittedName>
        <fullName evidence="2">Lmo0937 family membrane protein</fullName>
    </submittedName>
</protein>
<evidence type="ECO:0000313" key="2">
    <source>
        <dbReference type="EMBL" id="MEJ5978543.1"/>
    </source>
</evidence>
<keyword evidence="1" id="KW-0472">Membrane</keyword>
<dbReference type="NCBIfam" id="NF033488">
    <property type="entry name" value="lmo0937_fam_TM"/>
    <property type="match status" value="1"/>
</dbReference>